<reference evidence="3 4" key="1">
    <citation type="submission" date="2024-06" db="EMBL/GenBank/DDBJ databases">
        <title>Genomic Encyclopedia of Type Strains, Phase IV (KMG-IV): sequencing the most valuable type-strain genomes for metagenomic binning, comparative biology and taxonomic classification.</title>
        <authorList>
            <person name="Goeker M."/>
        </authorList>
    </citation>
    <scope>NUCLEOTIDE SEQUENCE [LARGE SCALE GENOMIC DNA]</scope>
    <source>
        <strain evidence="3 4">DSM 21460</strain>
    </source>
</reference>
<sequence>MANTTISVRIDNEVKEQADKLFSELGMNISSAVNVFLKQAIREQAIPFKISINDETRIYNEAEKFVDEHIDAFRELAK</sequence>
<evidence type="ECO:0000256" key="1">
    <source>
        <dbReference type="ARBA" id="ARBA00010562"/>
    </source>
</evidence>
<name>A0ABV2J738_9FIRM</name>
<dbReference type="PANTHER" id="PTHR38781">
    <property type="entry name" value="ANTITOXIN DINJ-RELATED"/>
    <property type="match status" value="1"/>
</dbReference>
<organism evidence="3 4">
    <name type="scientific">Peptoniphilus olsenii</name>
    <dbReference type="NCBI Taxonomy" id="411570"/>
    <lineage>
        <taxon>Bacteria</taxon>
        <taxon>Bacillati</taxon>
        <taxon>Bacillota</taxon>
        <taxon>Tissierellia</taxon>
        <taxon>Tissierellales</taxon>
        <taxon>Peptoniphilaceae</taxon>
        <taxon>Peptoniphilus</taxon>
    </lineage>
</organism>
<evidence type="ECO:0000256" key="2">
    <source>
        <dbReference type="ARBA" id="ARBA00022649"/>
    </source>
</evidence>
<dbReference type="Gene3D" id="1.10.1220.10">
    <property type="entry name" value="Met repressor-like"/>
    <property type="match status" value="1"/>
</dbReference>
<keyword evidence="4" id="KW-1185">Reference proteome</keyword>
<dbReference type="Pfam" id="PF04221">
    <property type="entry name" value="RelB"/>
    <property type="match status" value="1"/>
</dbReference>
<dbReference type="PANTHER" id="PTHR38781:SF1">
    <property type="entry name" value="ANTITOXIN DINJ-RELATED"/>
    <property type="match status" value="1"/>
</dbReference>
<dbReference type="InterPro" id="IPR007337">
    <property type="entry name" value="RelB/DinJ"/>
</dbReference>
<dbReference type="EMBL" id="JBEPMA010000001">
    <property type="protein sequence ID" value="MET3616581.1"/>
    <property type="molecule type" value="Genomic_DNA"/>
</dbReference>
<keyword evidence="2" id="KW-1277">Toxin-antitoxin system</keyword>
<dbReference type="InterPro" id="IPR013321">
    <property type="entry name" value="Arc_rbn_hlx_hlx"/>
</dbReference>
<evidence type="ECO:0000313" key="3">
    <source>
        <dbReference type="EMBL" id="MET3616581.1"/>
    </source>
</evidence>
<gene>
    <name evidence="3" type="ORF">ABID14_000201</name>
</gene>
<comment type="caution">
    <text evidence="3">The sequence shown here is derived from an EMBL/GenBank/DDBJ whole genome shotgun (WGS) entry which is preliminary data.</text>
</comment>
<evidence type="ECO:0000313" key="4">
    <source>
        <dbReference type="Proteomes" id="UP001549162"/>
    </source>
</evidence>
<dbReference type="NCBIfam" id="TIGR02384">
    <property type="entry name" value="RelB_DinJ"/>
    <property type="match status" value="1"/>
</dbReference>
<dbReference type="Proteomes" id="UP001549162">
    <property type="component" value="Unassembled WGS sequence"/>
</dbReference>
<protein>
    <submittedName>
        <fullName evidence="3">DNA-damage-inducible protein J</fullName>
    </submittedName>
</protein>
<dbReference type="RefSeq" id="WP_354366587.1">
    <property type="nucleotide sequence ID" value="NZ_JBEPMA010000001.1"/>
</dbReference>
<accession>A0ABV2J738</accession>
<proteinExistence type="inferred from homology"/>
<comment type="similarity">
    <text evidence="1">Belongs to the RelB/DinJ antitoxin family.</text>
</comment>